<evidence type="ECO:0000313" key="2">
    <source>
        <dbReference type="EMBL" id="KAJ2850904.1"/>
    </source>
</evidence>
<comment type="caution">
    <text evidence="2">The sequence shown here is derived from an EMBL/GenBank/DDBJ whole genome shotgun (WGS) entry which is preliminary data.</text>
</comment>
<feature type="region of interest" description="Disordered" evidence="1">
    <location>
        <begin position="113"/>
        <end position="192"/>
    </location>
</feature>
<feature type="region of interest" description="Disordered" evidence="1">
    <location>
        <begin position="71"/>
        <end position="98"/>
    </location>
</feature>
<evidence type="ECO:0000256" key="1">
    <source>
        <dbReference type="SAM" id="MobiDB-lite"/>
    </source>
</evidence>
<sequence>MSEYLQGVSLAFRIPEEENFSEDMFLFEHIGDCLSVQDIPKYSFELERKVKQEISEFREEMEIRSMHLMYQRRAQQPRRSQQPRQTSSPPTMPRATSTPLAAVSIPNGLTPRPSAAIVHFDSDPNGSDNDNARQNGHGLLMDRVSPDTIKTRLPAIRKPEEPKPVSSRIKSLFRSKTRTSPKVQVGKKSLPS</sequence>
<feature type="compositionally biased region" description="Polar residues" evidence="1">
    <location>
        <begin position="124"/>
        <end position="134"/>
    </location>
</feature>
<organism evidence="2 3">
    <name type="scientific">Coemansia brasiliensis</name>
    <dbReference type="NCBI Taxonomy" id="2650707"/>
    <lineage>
        <taxon>Eukaryota</taxon>
        <taxon>Fungi</taxon>
        <taxon>Fungi incertae sedis</taxon>
        <taxon>Zoopagomycota</taxon>
        <taxon>Kickxellomycotina</taxon>
        <taxon>Kickxellomycetes</taxon>
        <taxon>Kickxellales</taxon>
        <taxon>Kickxellaceae</taxon>
        <taxon>Coemansia</taxon>
    </lineage>
</organism>
<gene>
    <name evidence="2" type="ORF">IWW36_001530</name>
</gene>
<reference evidence="2" key="1">
    <citation type="submission" date="2022-07" db="EMBL/GenBank/DDBJ databases">
        <title>Phylogenomic reconstructions and comparative analyses of Kickxellomycotina fungi.</title>
        <authorList>
            <person name="Reynolds N.K."/>
            <person name="Stajich J.E."/>
            <person name="Barry K."/>
            <person name="Grigoriev I.V."/>
            <person name="Crous P."/>
            <person name="Smith M.E."/>
        </authorList>
    </citation>
    <scope>NUCLEOTIDE SEQUENCE</scope>
    <source>
        <strain evidence="2">NRRL 1566</strain>
    </source>
</reference>
<dbReference type="Proteomes" id="UP001139887">
    <property type="component" value="Unassembled WGS sequence"/>
</dbReference>
<keyword evidence="3" id="KW-1185">Reference proteome</keyword>
<accession>A0A9W8M0A1</accession>
<protein>
    <submittedName>
        <fullName evidence="2">Uncharacterized protein</fullName>
    </submittedName>
</protein>
<name>A0A9W8M0A1_9FUNG</name>
<dbReference type="AlphaFoldDB" id="A0A9W8M0A1"/>
<feature type="compositionally biased region" description="Low complexity" evidence="1">
    <location>
        <begin position="71"/>
        <end position="89"/>
    </location>
</feature>
<dbReference type="EMBL" id="JANBUW010000021">
    <property type="protein sequence ID" value="KAJ2850904.1"/>
    <property type="molecule type" value="Genomic_DNA"/>
</dbReference>
<proteinExistence type="predicted"/>
<dbReference type="OrthoDB" id="5543115at2759"/>
<evidence type="ECO:0000313" key="3">
    <source>
        <dbReference type="Proteomes" id="UP001139887"/>
    </source>
</evidence>